<sequence>MVARARAMLAMRGIISFARGVDFVKRGTLLNELCKKCALLNASHAVVGLGGAGKSQLAIEHAYRTREQSPETWVFWAIAGRQDPQANIFKLVYDWLHDSKERWLLVLDNVDDARFLLDVQAYGPGQAADSRSAARLLRDYLPYCERGLVLITTRNKEAALKLVEQRDIITVAPMDEAQAQALFEKKLGVQRDNSDVTELAAALEYMPLAIVQAAAYISQSAPRCSVAQYLEEFRRSDGEKTSLLDHEAGHLRRDREAKNSIIITW</sequence>
<dbReference type="PANTHER" id="PTHR46082:SF6">
    <property type="entry name" value="AAA+ ATPASE DOMAIN-CONTAINING PROTEIN-RELATED"/>
    <property type="match status" value="1"/>
</dbReference>
<dbReference type="AlphaFoldDB" id="A0A6A5VQU0"/>
<dbReference type="InterPro" id="IPR053137">
    <property type="entry name" value="NLR-like"/>
</dbReference>
<dbReference type="InterPro" id="IPR007111">
    <property type="entry name" value="NACHT_NTPase"/>
</dbReference>
<name>A0A6A5VQU0_9PLEO</name>
<proteinExistence type="predicted"/>
<accession>A0A6A5VQU0</accession>
<dbReference type="Gene3D" id="3.40.50.300">
    <property type="entry name" value="P-loop containing nucleotide triphosphate hydrolases"/>
    <property type="match status" value="2"/>
</dbReference>
<reference evidence="2" key="1">
    <citation type="journal article" date="2020" name="Stud. Mycol.">
        <title>101 Dothideomycetes genomes: a test case for predicting lifestyles and emergence of pathogens.</title>
        <authorList>
            <person name="Haridas S."/>
            <person name="Albert R."/>
            <person name="Binder M."/>
            <person name="Bloem J."/>
            <person name="Labutti K."/>
            <person name="Salamov A."/>
            <person name="Andreopoulos B."/>
            <person name="Baker S."/>
            <person name="Barry K."/>
            <person name="Bills G."/>
            <person name="Bluhm B."/>
            <person name="Cannon C."/>
            <person name="Castanera R."/>
            <person name="Culley D."/>
            <person name="Daum C."/>
            <person name="Ezra D."/>
            <person name="Gonzalez J."/>
            <person name="Henrissat B."/>
            <person name="Kuo A."/>
            <person name="Liang C."/>
            <person name="Lipzen A."/>
            <person name="Lutzoni F."/>
            <person name="Magnuson J."/>
            <person name="Mondo S."/>
            <person name="Nolan M."/>
            <person name="Ohm R."/>
            <person name="Pangilinan J."/>
            <person name="Park H.-J."/>
            <person name="Ramirez L."/>
            <person name="Alfaro M."/>
            <person name="Sun H."/>
            <person name="Tritt A."/>
            <person name="Yoshinaga Y."/>
            <person name="Zwiers L.-H."/>
            <person name="Turgeon B."/>
            <person name="Goodwin S."/>
            <person name="Spatafora J."/>
            <person name="Crous P."/>
            <person name="Grigoriev I."/>
        </authorList>
    </citation>
    <scope>NUCLEOTIDE SEQUENCE</scope>
    <source>
        <strain evidence="2">CBS 107.79</strain>
    </source>
</reference>
<evidence type="ECO:0000259" key="1">
    <source>
        <dbReference type="Pfam" id="PF05729"/>
    </source>
</evidence>
<dbReference type="SUPFAM" id="SSF52540">
    <property type="entry name" value="P-loop containing nucleoside triphosphate hydrolases"/>
    <property type="match status" value="1"/>
</dbReference>
<protein>
    <recommendedName>
        <fullName evidence="1">NACHT domain-containing protein</fullName>
    </recommendedName>
</protein>
<organism evidence="2 3">
    <name type="scientific">Bimuria novae-zelandiae CBS 107.79</name>
    <dbReference type="NCBI Taxonomy" id="1447943"/>
    <lineage>
        <taxon>Eukaryota</taxon>
        <taxon>Fungi</taxon>
        <taxon>Dikarya</taxon>
        <taxon>Ascomycota</taxon>
        <taxon>Pezizomycotina</taxon>
        <taxon>Dothideomycetes</taxon>
        <taxon>Pleosporomycetidae</taxon>
        <taxon>Pleosporales</taxon>
        <taxon>Massarineae</taxon>
        <taxon>Didymosphaeriaceae</taxon>
        <taxon>Bimuria</taxon>
    </lineage>
</organism>
<evidence type="ECO:0000313" key="2">
    <source>
        <dbReference type="EMBL" id="KAF1979694.1"/>
    </source>
</evidence>
<dbReference type="Proteomes" id="UP000800036">
    <property type="component" value="Unassembled WGS sequence"/>
</dbReference>
<dbReference type="InterPro" id="IPR027417">
    <property type="entry name" value="P-loop_NTPase"/>
</dbReference>
<dbReference type="EMBL" id="ML976657">
    <property type="protein sequence ID" value="KAF1979694.1"/>
    <property type="molecule type" value="Genomic_DNA"/>
</dbReference>
<dbReference type="PANTHER" id="PTHR46082">
    <property type="entry name" value="ATP/GTP-BINDING PROTEIN-RELATED"/>
    <property type="match status" value="1"/>
</dbReference>
<gene>
    <name evidence="2" type="ORF">BU23DRAFT_103253</name>
</gene>
<keyword evidence="3" id="KW-1185">Reference proteome</keyword>
<dbReference type="Pfam" id="PF05729">
    <property type="entry name" value="NACHT"/>
    <property type="match status" value="1"/>
</dbReference>
<dbReference type="OrthoDB" id="20872at2759"/>
<evidence type="ECO:0000313" key="3">
    <source>
        <dbReference type="Proteomes" id="UP000800036"/>
    </source>
</evidence>
<feature type="domain" description="NACHT" evidence="1">
    <location>
        <begin position="84"/>
        <end position="185"/>
    </location>
</feature>